<dbReference type="GO" id="GO:0005634">
    <property type="term" value="C:nucleus"/>
    <property type="evidence" value="ECO:0007669"/>
    <property type="project" value="UniProtKB-SubCell"/>
</dbReference>
<keyword evidence="5" id="KW-0539">Nucleus</keyword>
<feature type="region of interest" description="Disordered" evidence="6">
    <location>
        <begin position="230"/>
        <end position="286"/>
    </location>
</feature>
<dbReference type="InterPro" id="IPR044822">
    <property type="entry name" value="Myb_DNA-bind_4"/>
</dbReference>
<accession>A0A835KGP0</accession>
<dbReference type="Gene3D" id="1.10.10.60">
    <property type="entry name" value="Homeodomain-like"/>
    <property type="match status" value="1"/>
</dbReference>
<evidence type="ECO:0000256" key="3">
    <source>
        <dbReference type="ARBA" id="ARBA00023125"/>
    </source>
</evidence>
<keyword evidence="9" id="KW-1185">Reference proteome</keyword>
<evidence type="ECO:0000313" key="9">
    <source>
        <dbReference type="Proteomes" id="UP000657918"/>
    </source>
</evidence>
<comment type="caution">
    <text evidence="8">The sequence shown here is derived from an EMBL/GenBank/DDBJ whole genome shotgun (WGS) entry which is preliminary data.</text>
</comment>
<dbReference type="GO" id="GO:0006355">
    <property type="term" value="P:regulation of DNA-templated transcription"/>
    <property type="evidence" value="ECO:0007669"/>
    <property type="project" value="UniProtKB-ARBA"/>
</dbReference>
<reference evidence="8 9" key="1">
    <citation type="submission" date="2020-10" db="EMBL/GenBank/DDBJ databases">
        <title>Plant Genome Project.</title>
        <authorList>
            <person name="Zhang R.-G."/>
        </authorList>
    </citation>
    <scope>NUCLEOTIDE SEQUENCE [LARGE SCALE GENOMIC DNA]</scope>
    <source>
        <strain evidence="8">FAFU-HL-1</strain>
        <tissue evidence="8">Leaf</tissue>
    </source>
</reference>
<dbReference type="PROSITE" id="PS50090">
    <property type="entry name" value="MYB_LIKE"/>
    <property type="match status" value="1"/>
</dbReference>
<dbReference type="AlphaFoldDB" id="A0A835KGP0"/>
<evidence type="ECO:0000256" key="2">
    <source>
        <dbReference type="ARBA" id="ARBA00023015"/>
    </source>
</evidence>
<dbReference type="GO" id="GO:0003677">
    <property type="term" value="F:DNA binding"/>
    <property type="evidence" value="ECO:0007669"/>
    <property type="project" value="UniProtKB-KW"/>
</dbReference>
<protein>
    <recommendedName>
        <fullName evidence="7">Myb-like domain-containing protein</fullName>
    </recommendedName>
</protein>
<dbReference type="InterPro" id="IPR001005">
    <property type="entry name" value="SANT/Myb"/>
</dbReference>
<dbReference type="OrthoDB" id="691673at2759"/>
<keyword evidence="4" id="KW-0804">Transcription</keyword>
<dbReference type="CDD" id="cd12203">
    <property type="entry name" value="GT1"/>
    <property type="match status" value="1"/>
</dbReference>
<dbReference type="EMBL" id="JADGMS010000003">
    <property type="protein sequence ID" value="KAF9685631.1"/>
    <property type="molecule type" value="Genomic_DNA"/>
</dbReference>
<dbReference type="PANTHER" id="PTHR21654">
    <property type="entry name" value="FI21293P1"/>
    <property type="match status" value="1"/>
</dbReference>
<evidence type="ECO:0000313" key="8">
    <source>
        <dbReference type="EMBL" id="KAF9685631.1"/>
    </source>
</evidence>
<feature type="compositionally biased region" description="Acidic residues" evidence="6">
    <location>
        <begin position="245"/>
        <end position="254"/>
    </location>
</feature>
<sequence length="378" mass="43827">MMFRRGGGEGDAGLGPINMMPIEAMLSPKAEISPRGPPLLQPQWGLRETEEFIGIRAELKKDFTVTKRNKTLWEMVSARMGEKGYRRTPGQCKCKWKNLVNLYKVLFSLVFESVVPCLDVVSSIRDDSVFSRKGCKSLLFKFYVVVERVELKVSLLELCLHALDLSHPLMLPSFVLVAKDVYTGIQGKETPDPETVRQCLFYDELHEVFTGRAKNGQRVLLESEAGSTRSRKKARRIDEDRSSDEFSEEDEDESEEKKPARSNSRKRKGGKIVAEKSPRASDSSVGGGVREMLKEFFQQQLVMEMQWRELVEKRAHEWQMFEQEWRQSMDKLERERLMIEQAWREREEQRRIRGESRAERRDALLTTLLNKLIGENDM</sequence>
<evidence type="ECO:0000256" key="4">
    <source>
        <dbReference type="ARBA" id="ARBA00023163"/>
    </source>
</evidence>
<gene>
    <name evidence="8" type="ORF">SADUNF_Sadunf03G0074600</name>
</gene>
<name>A0A835KGP0_9ROSI</name>
<comment type="subcellular location">
    <subcellularLocation>
        <location evidence="1">Nucleus</location>
    </subcellularLocation>
</comment>
<dbReference type="FunFam" id="1.10.10.60:FF:000032">
    <property type="entry name" value="Zinc finger and SCAN domain-containing 20"/>
    <property type="match status" value="1"/>
</dbReference>
<evidence type="ECO:0000256" key="6">
    <source>
        <dbReference type="SAM" id="MobiDB-lite"/>
    </source>
</evidence>
<keyword evidence="2" id="KW-0805">Transcription regulation</keyword>
<proteinExistence type="predicted"/>
<evidence type="ECO:0000256" key="5">
    <source>
        <dbReference type="ARBA" id="ARBA00023242"/>
    </source>
</evidence>
<dbReference type="PANTHER" id="PTHR21654:SF84">
    <property type="entry name" value="SI:DKEY-66I24.7"/>
    <property type="match status" value="1"/>
</dbReference>
<keyword evidence="3" id="KW-0238">DNA-binding</keyword>
<feature type="domain" description="Myb-like" evidence="7">
    <location>
        <begin position="36"/>
        <end position="100"/>
    </location>
</feature>
<evidence type="ECO:0000256" key="1">
    <source>
        <dbReference type="ARBA" id="ARBA00004123"/>
    </source>
</evidence>
<evidence type="ECO:0000259" key="7">
    <source>
        <dbReference type="PROSITE" id="PS50090"/>
    </source>
</evidence>
<dbReference type="Proteomes" id="UP000657918">
    <property type="component" value="Unassembled WGS sequence"/>
</dbReference>
<organism evidence="8 9">
    <name type="scientific">Salix dunnii</name>
    <dbReference type="NCBI Taxonomy" id="1413687"/>
    <lineage>
        <taxon>Eukaryota</taxon>
        <taxon>Viridiplantae</taxon>
        <taxon>Streptophyta</taxon>
        <taxon>Embryophyta</taxon>
        <taxon>Tracheophyta</taxon>
        <taxon>Spermatophyta</taxon>
        <taxon>Magnoliopsida</taxon>
        <taxon>eudicotyledons</taxon>
        <taxon>Gunneridae</taxon>
        <taxon>Pentapetalae</taxon>
        <taxon>rosids</taxon>
        <taxon>fabids</taxon>
        <taxon>Malpighiales</taxon>
        <taxon>Salicaceae</taxon>
        <taxon>Saliceae</taxon>
        <taxon>Salix</taxon>
    </lineage>
</organism>
<dbReference type="Pfam" id="PF13837">
    <property type="entry name" value="Myb_DNA-bind_4"/>
    <property type="match status" value="1"/>
</dbReference>